<dbReference type="Proteomes" id="UP001163823">
    <property type="component" value="Chromosome 9"/>
</dbReference>
<organism evidence="1 2">
    <name type="scientific">Quillaja saponaria</name>
    <name type="common">Soap bark tree</name>
    <dbReference type="NCBI Taxonomy" id="32244"/>
    <lineage>
        <taxon>Eukaryota</taxon>
        <taxon>Viridiplantae</taxon>
        <taxon>Streptophyta</taxon>
        <taxon>Embryophyta</taxon>
        <taxon>Tracheophyta</taxon>
        <taxon>Spermatophyta</taxon>
        <taxon>Magnoliopsida</taxon>
        <taxon>eudicotyledons</taxon>
        <taxon>Gunneridae</taxon>
        <taxon>Pentapetalae</taxon>
        <taxon>rosids</taxon>
        <taxon>fabids</taxon>
        <taxon>Fabales</taxon>
        <taxon>Quillajaceae</taxon>
        <taxon>Quillaja</taxon>
    </lineage>
</organism>
<sequence>MGSLWVWDVLVLEKEIEMNQGQQLELKVGSCSSKFQPRGRGCVRQQLCLCAEFVAVCPFDSSVNYSSEGARFRILRWT</sequence>
<evidence type="ECO:0000313" key="2">
    <source>
        <dbReference type="Proteomes" id="UP001163823"/>
    </source>
</evidence>
<accession>A0AAD7PIS7</accession>
<dbReference type="AlphaFoldDB" id="A0AAD7PIS7"/>
<keyword evidence="2" id="KW-1185">Reference proteome</keyword>
<reference evidence="1" key="1">
    <citation type="journal article" date="2023" name="Science">
        <title>Elucidation of the pathway for biosynthesis of saponin adjuvants from the soapbark tree.</title>
        <authorList>
            <person name="Reed J."/>
            <person name="Orme A."/>
            <person name="El-Demerdash A."/>
            <person name="Owen C."/>
            <person name="Martin L.B.B."/>
            <person name="Misra R.C."/>
            <person name="Kikuchi S."/>
            <person name="Rejzek M."/>
            <person name="Martin A.C."/>
            <person name="Harkess A."/>
            <person name="Leebens-Mack J."/>
            <person name="Louveau T."/>
            <person name="Stephenson M.J."/>
            <person name="Osbourn A."/>
        </authorList>
    </citation>
    <scope>NUCLEOTIDE SEQUENCE</scope>
    <source>
        <strain evidence="1">S10</strain>
    </source>
</reference>
<proteinExistence type="predicted"/>
<dbReference type="EMBL" id="JARAOO010000009">
    <property type="protein sequence ID" value="KAJ7956444.1"/>
    <property type="molecule type" value="Genomic_DNA"/>
</dbReference>
<gene>
    <name evidence="1" type="ORF">O6P43_022890</name>
</gene>
<dbReference type="KEGG" id="qsa:O6P43_022890"/>
<protein>
    <submittedName>
        <fullName evidence="1">Uncharacterized protein</fullName>
    </submittedName>
</protein>
<name>A0AAD7PIS7_QUISA</name>
<comment type="caution">
    <text evidence="1">The sequence shown here is derived from an EMBL/GenBank/DDBJ whole genome shotgun (WGS) entry which is preliminary data.</text>
</comment>
<evidence type="ECO:0000313" key="1">
    <source>
        <dbReference type="EMBL" id="KAJ7956444.1"/>
    </source>
</evidence>